<evidence type="ECO:0000313" key="1">
    <source>
        <dbReference type="EMBL" id="QDS99726.1"/>
    </source>
</evidence>
<dbReference type="EMBL" id="CP036263">
    <property type="protein sequence ID" value="QDS99726.1"/>
    <property type="molecule type" value="Genomic_DNA"/>
</dbReference>
<dbReference type="KEGG" id="amob:HG15A2_30550"/>
<proteinExistence type="predicted"/>
<protein>
    <submittedName>
        <fullName evidence="1">Uncharacterized protein</fullName>
    </submittedName>
</protein>
<gene>
    <name evidence="1" type="ORF">HG15A2_30550</name>
</gene>
<organism evidence="1 2">
    <name type="scientific">Adhaeretor mobilis</name>
    <dbReference type="NCBI Taxonomy" id="1930276"/>
    <lineage>
        <taxon>Bacteria</taxon>
        <taxon>Pseudomonadati</taxon>
        <taxon>Planctomycetota</taxon>
        <taxon>Planctomycetia</taxon>
        <taxon>Pirellulales</taxon>
        <taxon>Lacipirellulaceae</taxon>
        <taxon>Adhaeretor</taxon>
    </lineage>
</organism>
<keyword evidence="2" id="KW-1185">Reference proteome</keyword>
<reference evidence="1 2" key="1">
    <citation type="submission" date="2019-02" db="EMBL/GenBank/DDBJ databases">
        <title>Deep-cultivation of Planctomycetes and their phenomic and genomic characterization uncovers novel biology.</title>
        <authorList>
            <person name="Wiegand S."/>
            <person name="Jogler M."/>
            <person name="Boedeker C."/>
            <person name="Pinto D."/>
            <person name="Vollmers J."/>
            <person name="Rivas-Marin E."/>
            <person name="Kohn T."/>
            <person name="Peeters S.H."/>
            <person name="Heuer A."/>
            <person name="Rast P."/>
            <person name="Oberbeckmann S."/>
            <person name="Bunk B."/>
            <person name="Jeske O."/>
            <person name="Meyerdierks A."/>
            <person name="Storesund J.E."/>
            <person name="Kallscheuer N."/>
            <person name="Luecker S."/>
            <person name="Lage O.M."/>
            <person name="Pohl T."/>
            <person name="Merkel B.J."/>
            <person name="Hornburger P."/>
            <person name="Mueller R.-W."/>
            <person name="Bruemmer F."/>
            <person name="Labrenz M."/>
            <person name="Spormann A.M."/>
            <person name="Op den Camp H."/>
            <person name="Overmann J."/>
            <person name="Amann R."/>
            <person name="Jetten M.S.M."/>
            <person name="Mascher T."/>
            <person name="Medema M.H."/>
            <person name="Devos D.P."/>
            <person name="Kaster A.-K."/>
            <person name="Ovreas L."/>
            <person name="Rohde M."/>
            <person name="Galperin M.Y."/>
            <person name="Jogler C."/>
        </authorList>
    </citation>
    <scope>NUCLEOTIDE SEQUENCE [LARGE SCALE GENOMIC DNA]</scope>
    <source>
        <strain evidence="1 2">HG15A2</strain>
    </source>
</reference>
<dbReference type="Proteomes" id="UP000319852">
    <property type="component" value="Chromosome"/>
</dbReference>
<dbReference type="AlphaFoldDB" id="A0A517MXY0"/>
<dbReference type="RefSeq" id="WP_145060898.1">
    <property type="nucleotide sequence ID" value="NZ_CP036263.1"/>
</dbReference>
<evidence type="ECO:0000313" key="2">
    <source>
        <dbReference type="Proteomes" id="UP000319852"/>
    </source>
</evidence>
<dbReference type="OrthoDB" id="279242at2"/>
<sequence>MSSEQQATDDAAVTAQQDLLEDSLELAFAEYDAALEQGVVQPVLLLIDCEDEIGRPIVSGWLGGSVVEDAIAEQQASREAAGEDSTTVFATAVSHEEARQRIPELFPYLSAVFELEDSENGFLAISVTAGGACALTVPFEARPSDG</sequence>
<name>A0A517MXY0_9BACT</name>
<accession>A0A517MXY0</accession>